<organism evidence="18 19">
    <name type="scientific">Micavibrio aeruginosavorus</name>
    <dbReference type="NCBI Taxonomy" id="349221"/>
    <lineage>
        <taxon>Bacteria</taxon>
        <taxon>Pseudomonadati</taxon>
        <taxon>Bdellovibrionota</taxon>
        <taxon>Bdellovibrionia</taxon>
        <taxon>Bdellovibrionales</taxon>
        <taxon>Pseudobdellovibrionaceae</taxon>
        <taxon>Micavibrio</taxon>
    </lineage>
</organism>
<dbReference type="Pfam" id="PF01351">
    <property type="entry name" value="RNase_HII"/>
    <property type="match status" value="1"/>
</dbReference>
<dbReference type="Gene3D" id="3.30.420.10">
    <property type="entry name" value="Ribonuclease H-like superfamily/Ribonuclease H"/>
    <property type="match status" value="1"/>
</dbReference>
<evidence type="ECO:0000256" key="6">
    <source>
        <dbReference type="ARBA" id="ARBA00012180"/>
    </source>
</evidence>
<evidence type="ECO:0000256" key="14">
    <source>
        <dbReference type="HAMAP-Rule" id="MF_00052"/>
    </source>
</evidence>
<comment type="catalytic activity">
    <reaction evidence="1 14 15 16">
        <text>Endonucleolytic cleavage to 5'-phosphomonoester.</text>
        <dbReference type="EC" id="3.1.26.4"/>
    </reaction>
</comment>
<dbReference type="HAMAP" id="MF_00052_B">
    <property type="entry name" value="RNase_HII_B"/>
    <property type="match status" value="1"/>
</dbReference>
<dbReference type="SUPFAM" id="SSF53098">
    <property type="entry name" value="Ribonuclease H-like"/>
    <property type="match status" value="1"/>
</dbReference>
<dbReference type="InterPro" id="IPR024567">
    <property type="entry name" value="RNase_HII/HIII_dom"/>
</dbReference>
<dbReference type="GO" id="GO:0003723">
    <property type="term" value="F:RNA binding"/>
    <property type="evidence" value="ECO:0007669"/>
    <property type="project" value="UniProtKB-UniRule"/>
</dbReference>
<evidence type="ECO:0000256" key="16">
    <source>
        <dbReference type="RuleBase" id="RU003515"/>
    </source>
</evidence>
<dbReference type="InterPro" id="IPR036397">
    <property type="entry name" value="RNaseH_sf"/>
</dbReference>
<dbReference type="InterPro" id="IPR012337">
    <property type="entry name" value="RNaseH-like_sf"/>
</dbReference>
<evidence type="ECO:0000256" key="12">
    <source>
        <dbReference type="ARBA" id="ARBA00022801"/>
    </source>
</evidence>
<evidence type="ECO:0000256" key="1">
    <source>
        <dbReference type="ARBA" id="ARBA00000077"/>
    </source>
</evidence>
<dbReference type="EC" id="3.1.26.4" evidence="6 14"/>
<feature type="binding site" evidence="14 15">
    <location>
        <position position="124"/>
    </location>
    <ligand>
        <name>a divalent metal cation</name>
        <dbReference type="ChEBI" id="CHEBI:60240"/>
    </ligand>
</feature>
<dbReference type="InterPro" id="IPR001352">
    <property type="entry name" value="RNase_HII/HIII"/>
</dbReference>
<name>A0A2W5PHC2_9BACT</name>
<evidence type="ECO:0000256" key="9">
    <source>
        <dbReference type="ARBA" id="ARBA00022722"/>
    </source>
</evidence>
<dbReference type="GO" id="GO:0032299">
    <property type="term" value="C:ribonuclease H2 complex"/>
    <property type="evidence" value="ECO:0007669"/>
    <property type="project" value="TreeGrafter"/>
</dbReference>
<feature type="binding site" evidence="14 15">
    <location>
        <position position="30"/>
    </location>
    <ligand>
        <name>a divalent metal cation</name>
        <dbReference type="ChEBI" id="CHEBI:60240"/>
    </ligand>
</feature>
<keyword evidence="12 14" id="KW-0378">Hydrolase</keyword>
<comment type="subcellular location">
    <subcellularLocation>
        <location evidence="4 14">Cytoplasm</location>
    </subcellularLocation>
</comment>
<evidence type="ECO:0000256" key="13">
    <source>
        <dbReference type="ARBA" id="ARBA00023211"/>
    </source>
</evidence>
<keyword evidence="13 14" id="KW-0464">Manganese</keyword>
<keyword evidence="11 14" id="KW-0255">Endonuclease</keyword>
<evidence type="ECO:0000313" key="18">
    <source>
        <dbReference type="EMBL" id="PZQ43967.1"/>
    </source>
</evidence>
<accession>A0A2W5PHC2</accession>
<feature type="domain" description="RNase H type-2" evidence="17">
    <location>
        <begin position="23"/>
        <end position="211"/>
    </location>
</feature>
<comment type="function">
    <text evidence="3 14 16">Endonuclease that specifically degrades the RNA of RNA-DNA hybrids.</text>
</comment>
<evidence type="ECO:0000256" key="10">
    <source>
        <dbReference type="ARBA" id="ARBA00022723"/>
    </source>
</evidence>
<keyword evidence="9 14" id="KW-0540">Nuclease</keyword>
<comment type="cofactor">
    <cofactor evidence="2">
        <name>Mg(2+)</name>
        <dbReference type="ChEBI" id="CHEBI:18420"/>
    </cofactor>
</comment>
<dbReference type="NCBIfam" id="NF000595">
    <property type="entry name" value="PRK00015.1-3"/>
    <property type="match status" value="1"/>
</dbReference>
<proteinExistence type="inferred from homology"/>
<keyword evidence="10 14" id="KW-0479">Metal-binding</keyword>
<evidence type="ECO:0000256" key="5">
    <source>
        <dbReference type="ARBA" id="ARBA00007383"/>
    </source>
</evidence>
<keyword evidence="8 14" id="KW-0963">Cytoplasm</keyword>
<evidence type="ECO:0000256" key="4">
    <source>
        <dbReference type="ARBA" id="ARBA00004496"/>
    </source>
</evidence>
<sequence>MSLKLLVKASRPDLIGFDVAFGVPVCGIDEVGRGPLAGPVVAACAFIPPEKIRHPVWSAVNDSKKLSPQKRDYLFEIIKDQCVYALGECSAEEIDALNIHHATLLAMKRAYEGANAQTDLALIDGKFAPKISCRTQTVIKGDATSLSIAVASIIAKVTRDRYMAKLHAEFPQYGWASNAGYGTQEHMGGIARYGITAHHRKSFAPCKAEVA</sequence>
<dbReference type="CDD" id="cd07182">
    <property type="entry name" value="RNase_HII_bacteria_HII_like"/>
    <property type="match status" value="1"/>
</dbReference>
<evidence type="ECO:0000256" key="8">
    <source>
        <dbReference type="ARBA" id="ARBA00022490"/>
    </source>
</evidence>
<protein>
    <recommendedName>
        <fullName evidence="7 14">Ribonuclease HII</fullName>
        <shortName evidence="14">RNase HII</shortName>
        <ecNumber evidence="6 14">3.1.26.4</ecNumber>
    </recommendedName>
</protein>
<dbReference type="GO" id="GO:0030145">
    <property type="term" value="F:manganese ion binding"/>
    <property type="evidence" value="ECO:0007669"/>
    <property type="project" value="UniProtKB-UniRule"/>
</dbReference>
<dbReference type="PANTHER" id="PTHR10954:SF18">
    <property type="entry name" value="RIBONUCLEASE HII"/>
    <property type="match status" value="1"/>
</dbReference>
<reference evidence="18 19" key="1">
    <citation type="submission" date="2017-08" db="EMBL/GenBank/DDBJ databases">
        <title>Infants hospitalized years apart are colonized by the same room-sourced microbial strains.</title>
        <authorList>
            <person name="Brooks B."/>
            <person name="Olm M.R."/>
            <person name="Firek B.A."/>
            <person name="Baker R."/>
            <person name="Thomas B.C."/>
            <person name="Morowitz M.J."/>
            <person name="Banfield J.F."/>
        </authorList>
    </citation>
    <scope>NUCLEOTIDE SEQUENCE [LARGE SCALE GENOMIC DNA]</scope>
    <source>
        <strain evidence="18">S2_005_002_R2_29</strain>
    </source>
</reference>
<comment type="cofactor">
    <cofactor evidence="14 15">
        <name>Mn(2+)</name>
        <dbReference type="ChEBI" id="CHEBI:29035"/>
    </cofactor>
    <cofactor evidence="14 15">
        <name>Mg(2+)</name>
        <dbReference type="ChEBI" id="CHEBI:18420"/>
    </cofactor>
    <text evidence="14 15">Manganese or magnesium. Binds 1 divalent metal ion per monomer in the absence of substrate. May bind a second metal ion after substrate binding.</text>
</comment>
<dbReference type="GO" id="GO:0006298">
    <property type="term" value="P:mismatch repair"/>
    <property type="evidence" value="ECO:0007669"/>
    <property type="project" value="TreeGrafter"/>
</dbReference>
<evidence type="ECO:0000256" key="3">
    <source>
        <dbReference type="ARBA" id="ARBA00004065"/>
    </source>
</evidence>
<dbReference type="EMBL" id="QFQB01000118">
    <property type="protein sequence ID" value="PZQ43967.1"/>
    <property type="molecule type" value="Genomic_DNA"/>
</dbReference>
<dbReference type="PANTHER" id="PTHR10954">
    <property type="entry name" value="RIBONUCLEASE H2 SUBUNIT A"/>
    <property type="match status" value="1"/>
</dbReference>
<evidence type="ECO:0000313" key="19">
    <source>
        <dbReference type="Proteomes" id="UP000249417"/>
    </source>
</evidence>
<dbReference type="GO" id="GO:0004523">
    <property type="term" value="F:RNA-DNA hybrid ribonuclease activity"/>
    <property type="evidence" value="ECO:0007669"/>
    <property type="project" value="UniProtKB-UniRule"/>
</dbReference>
<comment type="caution">
    <text evidence="18">The sequence shown here is derived from an EMBL/GenBank/DDBJ whole genome shotgun (WGS) entry which is preliminary data.</text>
</comment>
<evidence type="ECO:0000256" key="7">
    <source>
        <dbReference type="ARBA" id="ARBA00019179"/>
    </source>
</evidence>
<comment type="similarity">
    <text evidence="5 14 16">Belongs to the RNase HII family.</text>
</comment>
<dbReference type="PROSITE" id="PS51975">
    <property type="entry name" value="RNASE_H_2"/>
    <property type="match status" value="1"/>
</dbReference>
<dbReference type="InterPro" id="IPR022898">
    <property type="entry name" value="RNase_HII"/>
</dbReference>
<feature type="binding site" evidence="14 15">
    <location>
        <position position="29"/>
    </location>
    <ligand>
        <name>a divalent metal cation</name>
        <dbReference type="ChEBI" id="CHEBI:60240"/>
    </ligand>
</feature>
<dbReference type="GO" id="GO:0043137">
    <property type="term" value="P:DNA replication, removal of RNA primer"/>
    <property type="evidence" value="ECO:0007669"/>
    <property type="project" value="TreeGrafter"/>
</dbReference>
<gene>
    <name evidence="14" type="primary">rnhB</name>
    <name evidence="18" type="ORF">DI551_11090</name>
</gene>
<evidence type="ECO:0000256" key="15">
    <source>
        <dbReference type="PROSITE-ProRule" id="PRU01319"/>
    </source>
</evidence>
<dbReference type="AlphaFoldDB" id="A0A2W5PHC2"/>
<dbReference type="Proteomes" id="UP000249417">
    <property type="component" value="Unassembled WGS sequence"/>
</dbReference>
<evidence type="ECO:0000259" key="17">
    <source>
        <dbReference type="PROSITE" id="PS51975"/>
    </source>
</evidence>
<evidence type="ECO:0000256" key="11">
    <source>
        <dbReference type="ARBA" id="ARBA00022759"/>
    </source>
</evidence>
<dbReference type="GO" id="GO:0005737">
    <property type="term" value="C:cytoplasm"/>
    <property type="evidence" value="ECO:0007669"/>
    <property type="project" value="UniProtKB-SubCell"/>
</dbReference>
<evidence type="ECO:0000256" key="2">
    <source>
        <dbReference type="ARBA" id="ARBA00001946"/>
    </source>
</evidence>